<name>A0ABS6S343_9BACT</name>
<dbReference type="Pfam" id="PF04754">
    <property type="entry name" value="Transposase_31"/>
    <property type="match status" value="1"/>
</dbReference>
<keyword evidence="3" id="KW-1185">Reference proteome</keyword>
<evidence type="ECO:0000259" key="1">
    <source>
        <dbReference type="Pfam" id="PF04754"/>
    </source>
</evidence>
<dbReference type="PANTHER" id="PTHR34611">
    <property type="match status" value="1"/>
</dbReference>
<dbReference type="InterPro" id="IPR006842">
    <property type="entry name" value="Transposase_31"/>
</dbReference>
<reference evidence="2 3" key="1">
    <citation type="journal article" date="2020" name="J Geophys Res Biogeosci">
        <title>Magnetotaxis as an Adaptation to Enable Bacterial Shuttling of Microbial Sulfur and Sulfur Cycling Across Aquatic Oxic#Anoxic Interfaces.</title>
        <authorList>
            <person name="Li J."/>
            <person name="Liu P."/>
            <person name="Wang J."/>
            <person name="Roberts A.P."/>
            <person name="Pan Y."/>
        </authorList>
    </citation>
    <scope>NUCLEOTIDE SEQUENCE [LARGE SCALE GENOMIC DNA]</scope>
    <source>
        <strain evidence="2 3">MYR-1_YQ</strain>
    </source>
</reference>
<gene>
    <name evidence="2" type="ORF">HWQ67_14600</name>
</gene>
<accession>A0ABS6S343</accession>
<dbReference type="InterPro" id="IPR051699">
    <property type="entry name" value="Rpn/YhgA-like_nuclease"/>
</dbReference>
<protein>
    <submittedName>
        <fullName evidence="2">Rpn family recombination-promoting nuclease/putative transposase</fullName>
    </submittedName>
</protein>
<feature type="domain" description="Transposase (putative) YhgA-like" evidence="1">
    <location>
        <begin position="9"/>
        <end position="96"/>
    </location>
</feature>
<dbReference type="PANTHER" id="PTHR34611:SF2">
    <property type="entry name" value="INACTIVE RECOMBINATION-PROMOTING NUCLEASE-LIKE PROTEIN RPNE-RELATED"/>
    <property type="match status" value="1"/>
</dbReference>
<organism evidence="2 3">
    <name type="scientific">Candidatus Magnetobacterium casense</name>
    <dbReference type="NCBI Taxonomy" id="1455061"/>
    <lineage>
        <taxon>Bacteria</taxon>
        <taxon>Pseudomonadati</taxon>
        <taxon>Nitrospirota</taxon>
        <taxon>Thermodesulfovibrionia</taxon>
        <taxon>Thermodesulfovibrionales</taxon>
        <taxon>Candidatus Magnetobacteriaceae</taxon>
        <taxon>Candidatus Magnetobacterium</taxon>
    </lineage>
</organism>
<proteinExistence type="predicted"/>
<evidence type="ECO:0000313" key="3">
    <source>
        <dbReference type="Proteomes" id="UP001196980"/>
    </source>
</evidence>
<evidence type="ECO:0000313" key="2">
    <source>
        <dbReference type="EMBL" id="MBV6342813.1"/>
    </source>
</evidence>
<dbReference type="Proteomes" id="UP001196980">
    <property type="component" value="Unassembled WGS sequence"/>
</dbReference>
<comment type="caution">
    <text evidence="2">The sequence shown here is derived from an EMBL/GenBank/DDBJ whole genome shotgun (WGS) entry which is preliminary data.</text>
</comment>
<dbReference type="EMBL" id="JABXWD010000349">
    <property type="protein sequence ID" value="MBV6342813.1"/>
    <property type="molecule type" value="Genomic_DNA"/>
</dbReference>
<dbReference type="RefSeq" id="WP_218253426.1">
    <property type="nucleotide sequence ID" value="NZ_JABXWD010000349.1"/>
</dbReference>
<sequence>MADAIHSSDSLYHKLFAYPEMVADLLQNFLDPNILAELDLSRMRRLNTKFTAKTGQRRRGDIVWEIPIRAGGSLFLLLLLEFQSEIDEWMVLRLERLHRSALPAVGGRAQIETGRWTATCPAGCHIQW</sequence>